<dbReference type="PANTHER" id="PTHR46450:SF11">
    <property type="entry name" value="HISTONE-LYSINE N-METHYLTRANSFERASE SUVR4"/>
    <property type="match status" value="1"/>
</dbReference>
<dbReference type="GO" id="GO:0005694">
    <property type="term" value="C:chromosome"/>
    <property type="evidence" value="ECO:0007669"/>
    <property type="project" value="UniProtKB-SubCell"/>
</dbReference>
<dbReference type="InterPro" id="IPR043017">
    <property type="entry name" value="WIYLD_dom_sf"/>
</dbReference>
<dbReference type="Gene3D" id="2.170.270.10">
    <property type="entry name" value="SET domain"/>
    <property type="match status" value="1"/>
</dbReference>
<name>A0A0Q3LQ82_BRADI</name>
<reference evidence="5" key="2">
    <citation type="submission" date="2017-06" db="EMBL/GenBank/DDBJ databases">
        <title>WGS assembly of Brachypodium distachyon.</title>
        <authorList>
            <consortium name="The International Brachypodium Initiative"/>
            <person name="Lucas S."/>
            <person name="Harmon-Smith M."/>
            <person name="Lail K."/>
            <person name="Tice H."/>
            <person name="Grimwood J."/>
            <person name="Bruce D."/>
            <person name="Barry K."/>
            <person name="Shu S."/>
            <person name="Lindquist E."/>
            <person name="Wang M."/>
            <person name="Pitluck S."/>
            <person name="Vogel J.P."/>
            <person name="Garvin D.F."/>
            <person name="Mockler T.C."/>
            <person name="Schmutz J."/>
            <person name="Rokhsar D."/>
            <person name="Bevan M.W."/>
        </authorList>
    </citation>
    <scope>NUCLEOTIDE SEQUENCE</scope>
    <source>
        <strain evidence="5">Bd21</strain>
    </source>
</reference>
<dbReference type="SMART" id="SM00317">
    <property type="entry name" value="SET"/>
    <property type="match status" value="1"/>
</dbReference>
<dbReference type="CDD" id="cd10538">
    <property type="entry name" value="SET_SETDB-like"/>
    <property type="match status" value="1"/>
</dbReference>
<dbReference type="GO" id="GO:0005634">
    <property type="term" value="C:nucleus"/>
    <property type="evidence" value="ECO:0007669"/>
    <property type="project" value="InterPro"/>
</dbReference>
<protein>
    <recommendedName>
        <fullName evidence="4">SET domain-containing protein</fullName>
    </recommendedName>
</protein>
<reference evidence="5 6" key="1">
    <citation type="journal article" date="2010" name="Nature">
        <title>Genome sequencing and analysis of the model grass Brachypodium distachyon.</title>
        <authorList>
            <consortium name="International Brachypodium Initiative"/>
        </authorList>
    </citation>
    <scope>NUCLEOTIDE SEQUENCE [LARGE SCALE GENOMIC DNA]</scope>
    <source>
        <strain evidence="5 6">Bd21</strain>
    </source>
</reference>
<dbReference type="Gramene" id="KQJ94717">
    <property type="protein sequence ID" value="KQJ94717"/>
    <property type="gene ID" value="BRADI_3g12790v3"/>
</dbReference>
<keyword evidence="2" id="KW-0158">Chromosome</keyword>
<accession>A0A0Q3LQ82</accession>
<dbReference type="InterPro" id="IPR018848">
    <property type="entry name" value="WIYLD_domain"/>
</dbReference>
<evidence type="ECO:0000256" key="3">
    <source>
        <dbReference type="SAM" id="MobiDB-lite"/>
    </source>
</evidence>
<evidence type="ECO:0000313" key="5">
    <source>
        <dbReference type="EMBL" id="KQJ94717.1"/>
    </source>
</evidence>
<dbReference type="AlphaFoldDB" id="A0A0Q3LQ82"/>
<dbReference type="ExpressionAtlas" id="A0A0Q3LQ82">
    <property type="expression patterns" value="baseline and differential"/>
</dbReference>
<dbReference type="InterPro" id="IPR001214">
    <property type="entry name" value="SET_dom"/>
</dbReference>
<comment type="subcellular location">
    <subcellularLocation>
        <location evidence="1">Chromosome</location>
    </subcellularLocation>
</comment>
<dbReference type="Pfam" id="PF05033">
    <property type="entry name" value="Pre-SET"/>
    <property type="match status" value="1"/>
</dbReference>
<dbReference type="SUPFAM" id="SSF82199">
    <property type="entry name" value="SET domain"/>
    <property type="match status" value="1"/>
</dbReference>
<proteinExistence type="predicted"/>
<dbReference type="STRING" id="15368.A0A0Q3LQ82"/>
<dbReference type="OrthoDB" id="308383at2759"/>
<evidence type="ECO:0000313" key="6">
    <source>
        <dbReference type="EnsemblPlants" id="KQJ94717"/>
    </source>
</evidence>
<feature type="compositionally biased region" description="Polar residues" evidence="3">
    <location>
        <begin position="321"/>
        <end position="340"/>
    </location>
</feature>
<organism evidence="5">
    <name type="scientific">Brachypodium distachyon</name>
    <name type="common">Purple false brome</name>
    <name type="synonym">Trachynia distachya</name>
    <dbReference type="NCBI Taxonomy" id="15368"/>
    <lineage>
        <taxon>Eukaryota</taxon>
        <taxon>Viridiplantae</taxon>
        <taxon>Streptophyta</taxon>
        <taxon>Embryophyta</taxon>
        <taxon>Tracheophyta</taxon>
        <taxon>Spermatophyta</taxon>
        <taxon>Magnoliopsida</taxon>
        <taxon>Liliopsida</taxon>
        <taxon>Poales</taxon>
        <taxon>Poaceae</taxon>
        <taxon>BOP clade</taxon>
        <taxon>Pooideae</taxon>
        <taxon>Stipodae</taxon>
        <taxon>Brachypodieae</taxon>
        <taxon>Brachypodium</taxon>
    </lineage>
</organism>
<dbReference type="InterPro" id="IPR025776">
    <property type="entry name" value="SUVR4/1/2"/>
</dbReference>
<dbReference type="InterPro" id="IPR046341">
    <property type="entry name" value="SET_dom_sf"/>
</dbReference>
<feature type="region of interest" description="Disordered" evidence="3">
    <location>
        <begin position="177"/>
        <end position="216"/>
    </location>
</feature>
<sequence>MPPDSPPPPPRLPRAEDEAISPRTILDSRWRLGFPFASSYLVFMGLAGLSRPVSVLMGLLMEACLSLLFYKPFIFPSVPIPSASATTTDAGRDASSSSPPHRKRWDCLLLLLNNNMGSNNERFKKAFEAMKPLGISKKQMKPILRHLYNLFDKNWEPIEEENYRILADAILDAQNERPMPAAPNDETNGEPTPHSSTQLRPDDQRPSASASCYYTDVNDNETPLIKRSRRSRMSSADFVHEQPTQPIAIEGMSSQPASLQPNEPIRALAVVRQADDHGDPSSIVACKRDKGLLLESPEDVLFLNGPEPEIDLPAAPVAKHLNTSSSESGAVHSEAQSKGGSLQKEAVESDAPSVKPIACKHAVDGNSNAAVGFTVSESSEPTFQNCIVSCQPELPLSKQRPLHDVADISKGEERVSIPIVNEFGSESCPPLFYYIRKNLVFQSAYVHTSLARIGNEDCCTDCSGDCLLAPLPCSCSRLTGGEFAYTPEGLVKGEFLDECIAVNHFPEKHNKFYCKACPLERSKNNALPDPCKGHLARKFIKECWSKCGCGMQCGNRVVQCGITCNLQVFFTKEGKGWGLRTLDELPKGAFICEYVGEILTNTELHKRTVQNEKRSKHVHQVLLDANWGSEGVSRDEEALCLDPTFYGNVGRFVNHRCYDSNLVVIPVEVETPDRHYYHVAFFAARKIKAFEELTWDYGIDFDGTDIAFECMCGSKYCRNPKNSRKRARAATSGS</sequence>
<dbReference type="EMBL" id="CM000882">
    <property type="protein sequence ID" value="KQJ94717.1"/>
    <property type="molecule type" value="Genomic_DNA"/>
</dbReference>
<dbReference type="InParanoid" id="A0A0Q3LQ82"/>
<feature type="region of interest" description="Disordered" evidence="3">
    <location>
        <begin position="321"/>
        <end position="347"/>
    </location>
</feature>
<feature type="compositionally biased region" description="Polar residues" evidence="3">
    <location>
        <begin position="185"/>
        <end position="199"/>
    </location>
</feature>
<dbReference type="PROSITE" id="PS51580">
    <property type="entry name" value="SAM_MT43_3"/>
    <property type="match status" value="1"/>
</dbReference>
<dbReference type="PROSITE" id="PS50280">
    <property type="entry name" value="SET"/>
    <property type="match status" value="1"/>
</dbReference>
<dbReference type="GO" id="GO:0008270">
    <property type="term" value="F:zinc ion binding"/>
    <property type="evidence" value="ECO:0007669"/>
    <property type="project" value="InterPro"/>
</dbReference>
<dbReference type="Pfam" id="PF10440">
    <property type="entry name" value="WIYLD"/>
    <property type="match status" value="1"/>
</dbReference>
<dbReference type="Pfam" id="PF00856">
    <property type="entry name" value="SET"/>
    <property type="match status" value="1"/>
</dbReference>
<gene>
    <name evidence="5" type="ORF">BRADI_3g12790v3</name>
</gene>
<evidence type="ECO:0000313" key="7">
    <source>
        <dbReference type="Proteomes" id="UP000008810"/>
    </source>
</evidence>
<evidence type="ECO:0000256" key="2">
    <source>
        <dbReference type="ARBA" id="ARBA00022454"/>
    </source>
</evidence>
<dbReference type="SMART" id="SM00468">
    <property type="entry name" value="PreSET"/>
    <property type="match status" value="1"/>
</dbReference>
<reference evidence="6" key="3">
    <citation type="submission" date="2018-08" db="UniProtKB">
        <authorList>
            <consortium name="EnsemblPlants"/>
        </authorList>
    </citation>
    <scope>IDENTIFICATION</scope>
    <source>
        <strain evidence="6">cv. Bd21</strain>
    </source>
</reference>
<dbReference type="Proteomes" id="UP000008810">
    <property type="component" value="Chromosome 3"/>
</dbReference>
<evidence type="ECO:0000259" key="4">
    <source>
        <dbReference type="PROSITE" id="PS50280"/>
    </source>
</evidence>
<dbReference type="Gene3D" id="1.10.8.850">
    <property type="entry name" value="Histone-lysine N methyltransferase , C-terminal domain-like"/>
    <property type="match status" value="1"/>
</dbReference>
<dbReference type="InterPro" id="IPR007728">
    <property type="entry name" value="Pre-SET_dom"/>
</dbReference>
<keyword evidence="7" id="KW-1185">Reference proteome</keyword>
<feature type="domain" description="SET" evidence="4">
    <location>
        <begin position="564"/>
        <end position="698"/>
    </location>
</feature>
<dbReference type="EnsemblPlants" id="KQJ94717">
    <property type="protein sequence ID" value="KQJ94717"/>
    <property type="gene ID" value="BRADI_3g12790v3"/>
</dbReference>
<dbReference type="PANTHER" id="PTHR46450">
    <property type="entry name" value="INACTIVE HISTONE-LYSINE N-METHYLTRANSFERASE SUVR1-RELATED"/>
    <property type="match status" value="1"/>
</dbReference>
<dbReference type="GO" id="GO:0042054">
    <property type="term" value="F:histone methyltransferase activity"/>
    <property type="evidence" value="ECO:0007669"/>
    <property type="project" value="InterPro"/>
</dbReference>
<evidence type="ECO:0000256" key="1">
    <source>
        <dbReference type="ARBA" id="ARBA00004286"/>
    </source>
</evidence>